<reference evidence="5" key="1">
    <citation type="journal article" date="2019" name="Int. J. Syst. Evol. Microbiol.">
        <title>The Global Catalogue of Microorganisms (GCM) 10K type strain sequencing project: providing services to taxonomists for standard genome sequencing and annotation.</title>
        <authorList>
            <consortium name="The Broad Institute Genomics Platform"/>
            <consortium name="The Broad Institute Genome Sequencing Center for Infectious Disease"/>
            <person name="Wu L."/>
            <person name="Ma J."/>
        </authorList>
    </citation>
    <scope>NUCLEOTIDE SEQUENCE [LARGE SCALE GENOMIC DNA]</scope>
    <source>
        <strain evidence="5">JCM 13023</strain>
    </source>
</reference>
<feature type="region of interest" description="Disordered" evidence="1">
    <location>
        <begin position="302"/>
        <end position="374"/>
    </location>
</feature>
<organism evidence="4 5">
    <name type="scientific">Prauserella halophila</name>
    <dbReference type="NCBI Taxonomy" id="185641"/>
    <lineage>
        <taxon>Bacteria</taxon>
        <taxon>Bacillati</taxon>
        <taxon>Actinomycetota</taxon>
        <taxon>Actinomycetes</taxon>
        <taxon>Pseudonocardiales</taxon>
        <taxon>Pseudonocardiaceae</taxon>
        <taxon>Prauserella</taxon>
    </lineage>
</organism>
<feature type="compositionally biased region" description="Low complexity" evidence="1">
    <location>
        <begin position="308"/>
        <end position="374"/>
    </location>
</feature>
<evidence type="ECO:0000259" key="3">
    <source>
        <dbReference type="Pfam" id="PF20171"/>
    </source>
</evidence>
<dbReference type="InterPro" id="IPR046801">
    <property type="entry name" value="OpcA_G6PD_N"/>
</dbReference>
<feature type="region of interest" description="Disordered" evidence="1">
    <location>
        <begin position="241"/>
        <end position="270"/>
    </location>
</feature>
<protein>
    <submittedName>
        <fullName evidence="4">Glucose-6-phosphate dehydrogenase assembly protein OpcA</fullName>
    </submittedName>
</protein>
<dbReference type="RefSeq" id="WP_253865012.1">
    <property type="nucleotide sequence ID" value="NZ_BAAALN010000002.1"/>
</dbReference>
<name>A0ABP4GHU1_9PSEU</name>
<feature type="domain" description="Glucose-6-phosphate dehydrogenase assembly protein OpcA C-terminal" evidence="3">
    <location>
        <begin position="167"/>
        <end position="297"/>
    </location>
</feature>
<evidence type="ECO:0000256" key="1">
    <source>
        <dbReference type="SAM" id="MobiDB-lite"/>
    </source>
</evidence>
<evidence type="ECO:0000313" key="5">
    <source>
        <dbReference type="Proteomes" id="UP001500653"/>
    </source>
</evidence>
<dbReference type="NCBIfam" id="TIGR00534">
    <property type="entry name" value="OpcA"/>
    <property type="match status" value="1"/>
</dbReference>
<dbReference type="InterPro" id="IPR046802">
    <property type="entry name" value="OpcA_G6PD_C"/>
</dbReference>
<proteinExistence type="predicted"/>
<keyword evidence="5" id="KW-1185">Reference proteome</keyword>
<dbReference type="EMBL" id="BAAALN010000002">
    <property type="protein sequence ID" value="GAA1225678.1"/>
    <property type="molecule type" value="Genomic_DNA"/>
</dbReference>
<gene>
    <name evidence="4" type="primary">opcA</name>
    <name evidence="4" type="ORF">GCM10009676_04340</name>
</gene>
<feature type="domain" description="Glucose-6-phosphate dehydrogenase assembly protein OpcA N-terminal" evidence="2">
    <location>
        <begin position="52"/>
        <end position="161"/>
    </location>
</feature>
<accession>A0ABP4GHU1</accession>
<sequence>MIIDLPSTTTSQLNKKMVELRERGGAVALGRVLTLVIVAEDDEQLEDAIDAANEASREHPSRVIVVAKGVRTAAPRIDGQIRVGGDAGASEVVVLRLYGPLANQGQSAVVPLLLPDAPIVTWWPSNGPKSPMKDPLGKLAQRRITDSAADKNPIRTLLARSKSYTDGDTDLAWARLTHWRAQLAGALDLPPYEQVTGATVTGEADSPSTELLAGWLAEYLDVPVKRNKTSSAQGILSVTLDRPSGPVSIERPDGRTGTLTQPGQPTRKVALHRRDNRDCLVEELRRLDSDAVYEATLRGLAKLSGPRSRSSSTSTSTAATSTAAESTSAKSTKQQSSKPTSSRSKSSAATSSAKSAPAKSTASKSSKPTGKAQA</sequence>
<dbReference type="Pfam" id="PF20171">
    <property type="entry name" value="OpcA_G6PD_C"/>
    <property type="match status" value="1"/>
</dbReference>
<dbReference type="InterPro" id="IPR004555">
    <property type="entry name" value="G6PDH_assembly_OpcA"/>
</dbReference>
<dbReference type="Proteomes" id="UP001500653">
    <property type="component" value="Unassembled WGS sequence"/>
</dbReference>
<dbReference type="Pfam" id="PF10128">
    <property type="entry name" value="OpcA_G6PD_assem"/>
    <property type="match status" value="1"/>
</dbReference>
<evidence type="ECO:0000259" key="2">
    <source>
        <dbReference type="Pfam" id="PF10128"/>
    </source>
</evidence>
<dbReference type="PANTHER" id="PTHR38658:SF1">
    <property type="entry name" value="OXPP CYCLE PROTEIN OPCA-RELATED"/>
    <property type="match status" value="1"/>
</dbReference>
<dbReference type="PANTHER" id="PTHR38658">
    <property type="entry name" value="OXPP CYCLE PROTEIN OPCA-RELATED"/>
    <property type="match status" value="1"/>
</dbReference>
<evidence type="ECO:0000313" key="4">
    <source>
        <dbReference type="EMBL" id="GAA1225678.1"/>
    </source>
</evidence>
<comment type="caution">
    <text evidence="4">The sequence shown here is derived from an EMBL/GenBank/DDBJ whole genome shotgun (WGS) entry which is preliminary data.</text>
</comment>